<dbReference type="Pfam" id="PF12937">
    <property type="entry name" value="F-box-like"/>
    <property type="match status" value="1"/>
</dbReference>
<reference evidence="3" key="2">
    <citation type="journal article" date="2023" name="IMA Fungus">
        <title>Comparative genomic study of the Penicillium genus elucidates a diverse pangenome and 15 lateral gene transfer events.</title>
        <authorList>
            <person name="Petersen C."/>
            <person name="Sorensen T."/>
            <person name="Nielsen M.R."/>
            <person name="Sondergaard T.E."/>
            <person name="Sorensen J.L."/>
            <person name="Fitzpatrick D.A."/>
            <person name="Frisvad J.C."/>
            <person name="Nielsen K.L."/>
        </authorList>
    </citation>
    <scope>NUCLEOTIDE SEQUENCE</scope>
    <source>
        <strain evidence="3">IBT 30069</strain>
    </source>
</reference>
<dbReference type="AlphaFoldDB" id="A0A9W9GCA8"/>
<dbReference type="SUPFAM" id="SSF81383">
    <property type="entry name" value="F-box domain"/>
    <property type="match status" value="1"/>
</dbReference>
<evidence type="ECO:0000256" key="1">
    <source>
        <dbReference type="SAM" id="MobiDB-lite"/>
    </source>
</evidence>
<protein>
    <recommendedName>
        <fullName evidence="2">F-box domain-containing protein</fullName>
    </recommendedName>
</protein>
<dbReference type="InterPro" id="IPR001810">
    <property type="entry name" value="F-box_dom"/>
</dbReference>
<proteinExistence type="predicted"/>
<dbReference type="OrthoDB" id="3800738at2759"/>
<evidence type="ECO:0000259" key="2">
    <source>
        <dbReference type="SMART" id="SM00256"/>
    </source>
</evidence>
<gene>
    <name evidence="3" type="ORF">N7456_000581</name>
</gene>
<dbReference type="InterPro" id="IPR036047">
    <property type="entry name" value="F-box-like_dom_sf"/>
</dbReference>
<accession>A0A9W9GCA8</accession>
<name>A0A9W9GCA8_9EURO</name>
<dbReference type="CDD" id="cd09917">
    <property type="entry name" value="F-box_SF"/>
    <property type="match status" value="1"/>
</dbReference>
<keyword evidence="4" id="KW-1185">Reference proteome</keyword>
<reference evidence="3" key="1">
    <citation type="submission" date="2022-11" db="EMBL/GenBank/DDBJ databases">
        <authorList>
            <person name="Petersen C."/>
        </authorList>
    </citation>
    <scope>NUCLEOTIDE SEQUENCE</scope>
    <source>
        <strain evidence="3">IBT 30069</strain>
    </source>
</reference>
<evidence type="ECO:0000313" key="3">
    <source>
        <dbReference type="EMBL" id="KAJ5116233.1"/>
    </source>
</evidence>
<feature type="region of interest" description="Disordered" evidence="1">
    <location>
        <begin position="269"/>
        <end position="289"/>
    </location>
</feature>
<dbReference type="SMART" id="SM00256">
    <property type="entry name" value="FBOX"/>
    <property type="match status" value="1"/>
</dbReference>
<feature type="domain" description="F-box" evidence="2">
    <location>
        <begin position="10"/>
        <end position="51"/>
    </location>
</feature>
<dbReference type="EMBL" id="JAPQKH010000001">
    <property type="protein sequence ID" value="KAJ5116233.1"/>
    <property type="molecule type" value="Genomic_DNA"/>
</dbReference>
<organism evidence="3 4">
    <name type="scientific">Penicillium angulare</name>
    <dbReference type="NCBI Taxonomy" id="116970"/>
    <lineage>
        <taxon>Eukaryota</taxon>
        <taxon>Fungi</taxon>
        <taxon>Dikarya</taxon>
        <taxon>Ascomycota</taxon>
        <taxon>Pezizomycotina</taxon>
        <taxon>Eurotiomycetes</taxon>
        <taxon>Eurotiomycetidae</taxon>
        <taxon>Eurotiales</taxon>
        <taxon>Aspergillaceae</taxon>
        <taxon>Penicillium</taxon>
    </lineage>
</organism>
<evidence type="ECO:0000313" key="4">
    <source>
        <dbReference type="Proteomes" id="UP001149165"/>
    </source>
</evidence>
<sequence>MKILSEKVIFTTEILENVLLHLDQNSLLISAQRVCRYWHDVVSSSQSLQKHLFLQPDWNRSDRTINKLLAETFPPWFPQGPTERRHSNKTQINTIDGYHGTIFETLPIALRHKNKSFRYENATWRRMLVQQPPISDLVSFSVRDSWGGSRFTGPHTTEPCVKDQSFDNENPLNMGTFYDEIIINLGVLPLTWMILWDFGESNVPSSIDDFSLDSWSRRKLSKALKKYGMIVIDQGVSQCMSPFLWTPGRKFVYDLERLKALGVDGYLPEEESYPENPPPISVDTDKTENSDMRSMCPLCAVM</sequence>
<dbReference type="Gene3D" id="1.20.1280.50">
    <property type="match status" value="1"/>
</dbReference>
<dbReference type="Proteomes" id="UP001149165">
    <property type="component" value="Unassembled WGS sequence"/>
</dbReference>
<comment type="caution">
    <text evidence="3">The sequence shown here is derived from an EMBL/GenBank/DDBJ whole genome shotgun (WGS) entry which is preliminary data.</text>
</comment>